<dbReference type="PROSITE" id="PS01180">
    <property type="entry name" value="CUB"/>
    <property type="match status" value="1"/>
</dbReference>
<reference evidence="5" key="1">
    <citation type="submission" date="2020-08" db="EMBL/GenBank/DDBJ databases">
        <title>Genome sequencing and assembly of the red palm weevil Rhynchophorus ferrugineus.</title>
        <authorList>
            <person name="Dias G.B."/>
            <person name="Bergman C.M."/>
            <person name="Manee M."/>
        </authorList>
    </citation>
    <scope>NUCLEOTIDE SEQUENCE</scope>
    <source>
        <strain evidence="5">AA-2017</strain>
        <tissue evidence="5">Whole larva</tissue>
    </source>
</reference>
<evidence type="ECO:0000313" key="6">
    <source>
        <dbReference type="EMBL" id="KAF7263990.1"/>
    </source>
</evidence>
<protein>
    <recommendedName>
        <fullName evidence="4">CUB domain-containing protein</fullName>
    </recommendedName>
</protein>
<feature type="signal peptide" evidence="3">
    <location>
        <begin position="1"/>
        <end position="20"/>
    </location>
</feature>
<dbReference type="Gene3D" id="2.60.120.290">
    <property type="entry name" value="Spermadhesin, CUB domain"/>
    <property type="match status" value="1"/>
</dbReference>
<dbReference type="InterPro" id="IPR000859">
    <property type="entry name" value="CUB_dom"/>
</dbReference>
<dbReference type="Pfam" id="PF26080">
    <property type="entry name" value="CUB_animal"/>
    <property type="match status" value="1"/>
</dbReference>
<evidence type="ECO:0000256" key="2">
    <source>
        <dbReference type="PROSITE-ProRule" id="PRU00059"/>
    </source>
</evidence>
<comment type="caution">
    <text evidence="2">Lacks conserved residue(s) required for the propagation of feature annotation.</text>
</comment>
<dbReference type="EMBL" id="JAACXV010018681">
    <property type="protein sequence ID" value="KAF7263990.1"/>
    <property type="molecule type" value="Genomic_DNA"/>
</dbReference>
<dbReference type="PANTHER" id="PTHR33236">
    <property type="entry name" value="INTRAFLAGELLAR TRANSPORT PROTEIN 122 FAMILY PROTEIN-RELATED"/>
    <property type="match status" value="1"/>
</dbReference>
<proteinExistence type="predicted"/>
<feature type="chain" id="PRO_5033642696" description="CUB domain-containing protein" evidence="3">
    <location>
        <begin position="21"/>
        <end position="392"/>
    </location>
</feature>
<dbReference type="InterPro" id="IPR058698">
    <property type="entry name" value="CUB_metazoa"/>
</dbReference>
<gene>
    <name evidence="6" type="ORF">GWI33_000788</name>
    <name evidence="5" type="ORF">GWI33_000805</name>
</gene>
<sequence length="392" mass="41996">MNPILGIGIFFIVFVIFGDSAQDGYNLMLGQDGLSLLALNRTARQFPWFPFFAGVGLVRFLNDECDAGNGFVGTCYTRRECEFMEGTNVAYCANRAGACCVVQKTCGDSSDLNNTYFVSPGFPATYTGGSSCAFHIIKQEDACQVRLDLLTLNLAQPNINGTCTTDALVVTGGASIVPVICGENSGQHLYVDFNGNTTITVTIFVRSASASRSWNIRISQINCNCPWRAPSGCLQYYQSLSGTVRSFNYGTSSVLNGTRQLANMNYGVCVAMQPGYCSIQWSQSSDLYSFTVNDNTFLTVGTGTIGTTTASSTGQACTTDFVVIPAPILVSTDLPVGADRFCGNGFPSVISYSKPFVLTVVTDSNEVNDNGNRGFSLSYSQVLCDGSLLFGK</sequence>
<keyword evidence="1" id="KW-1015">Disulfide bond</keyword>
<dbReference type="AlphaFoldDB" id="A0A834HMD8"/>
<dbReference type="OrthoDB" id="6337346at2759"/>
<evidence type="ECO:0000256" key="1">
    <source>
        <dbReference type="ARBA" id="ARBA00023157"/>
    </source>
</evidence>
<evidence type="ECO:0000313" key="7">
    <source>
        <dbReference type="Proteomes" id="UP000625711"/>
    </source>
</evidence>
<evidence type="ECO:0000256" key="3">
    <source>
        <dbReference type="SAM" id="SignalP"/>
    </source>
</evidence>
<organism evidence="5 7">
    <name type="scientific">Rhynchophorus ferrugineus</name>
    <name type="common">Red palm weevil</name>
    <name type="synonym">Curculio ferrugineus</name>
    <dbReference type="NCBI Taxonomy" id="354439"/>
    <lineage>
        <taxon>Eukaryota</taxon>
        <taxon>Metazoa</taxon>
        <taxon>Ecdysozoa</taxon>
        <taxon>Arthropoda</taxon>
        <taxon>Hexapoda</taxon>
        <taxon>Insecta</taxon>
        <taxon>Pterygota</taxon>
        <taxon>Neoptera</taxon>
        <taxon>Endopterygota</taxon>
        <taxon>Coleoptera</taxon>
        <taxon>Polyphaga</taxon>
        <taxon>Cucujiformia</taxon>
        <taxon>Curculionidae</taxon>
        <taxon>Dryophthorinae</taxon>
        <taxon>Rhynchophorus</taxon>
    </lineage>
</organism>
<feature type="domain" description="CUB" evidence="4">
    <location>
        <begin position="106"/>
        <end position="221"/>
    </location>
</feature>
<dbReference type="EMBL" id="JAACXV010018685">
    <property type="protein sequence ID" value="KAF7263973.1"/>
    <property type="molecule type" value="Genomic_DNA"/>
</dbReference>
<evidence type="ECO:0000313" key="5">
    <source>
        <dbReference type="EMBL" id="KAF7263973.1"/>
    </source>
</evidence>
<keyword evidence="3" id="KW-0732">Signal</keyword>
<keyword evidence="7" id="KW-1185">Reference proteome</keyword>
<dbReference type="InterPro" id="IPR035914">
    <property type="entry name" value="Sperma_CUB_dom_sf"/>
</dbReference>
<name>A0A834HMD8_RHYFE</name>
<comment type="caution">
    <text evidence="5">The sequence shown here is derived from an EMBL/GenBank/DDBJ whole genome shotgun (WGS) entry which is preliminary data.</text>
</comment>
<dbReference type="PANTHER" id="PTHR33236:SF5">
    <property type="entry name" value="CUB DOMAIN-CONTAINING PROTEIN"/>
    <property type="match status" value="1"/>
</dbReference>
<dbReference type="Proteomes" id="UP000625711">
    <property type="component" value="Unassembled WGS sequence"/>
</dbReference>
<evidence type="ECO:0000259" key="4">
    <source>
        <dbReference type="PROSITE" id="PS01180"/>
    </source>
</evidence>
<accession>A0A834HMD8</accession>
<dbReference type="Pfam" id="PF00431">
    <property type="entry name" value="CUB"/>
    <property type="match status" value="1"/>
</dbReference>
<dbReference type="SUPFAM" id="SSF49854">
    <property type="entry name" value="Spermadhesin, CUB domain"/>
    <property type="match status" value="2"/>
</dbReference>